<comment type="caution">
    <text evidence="2">The sequence shown here is derived from an EMBL/GenBank/DDBJ whole genome shotgun (WGS) entry which is preliminary data.</text>
</comment>
<dbReference type="Proteomes" id="UP001152607">
    <property type="component" value="Unassembled WGS sequence"/>
</dbReference>
<reference evidence="2" key="1">
    <citation type="submission" date="2023-01" db="EMBL/GenBank/DDBJ databases">
        <authorList>
            <person name="Van Ghelder C."/>
            <person name="Rancurel C."/>
        </authorList>
    </citation>
    <scope>NUCLEOTIDE SEQUENCE</scope>
    <source>
        <strain evidence="2">CNCM I-4278</strain>
    </source>
</reference>
<dbReference type="AlphaFoldDB" id="A0A9W4XWL2"/>
<keyword evidence="1" id="KW-1133">Transmembrane helix</keyword>
<keyword evidence="1" id="KW-0472">Membrane</keyword>
<evidence type="ECO:0000256" key="1">
    <source>
        <dbReference type="SAM" id="Phobius"/>
    </source>
</evidence>
<feature type="transmembrane region" description="Helical" evidence="1">
    <location>
        <begin position="137"/>
        <end position="158"/>
    </location>
</feature>
<sequence>MALDRPTAQTNYKKPRTNTAHRYHGYSGNVGTLRALRWNFPSLQLRHRLILPPLLFVPPFSRGLFSFLTWLIGYTPIPNTHVSNNNDTTWHEISRLKDRISRLSTHGSRNINGCTSCHSRKYPCCLFSSFGFAVLDVWFPACVYLSVRVYIFLGRLLLL</sequence>
<proteinExistence type="predicted"/>
<keyword evidence="1" id="KW-0812">Transmembrane</keyword>
<evidence type="ECO:0000313" key="3">
    <source>
        <dbReference type="Proteomes" id="UP001152607"/>
    </source>
</evidence>
<organism evidence="2 3">
    <name type="scientific">Periconia digitata</name>
    <dbReference type="NCBI Taxonomy" id="1303443"/>
    <lineage>
        <taxon>Eukaryota</taxon>
        <taxon>Fungi</taxon>
        <taxon>Dikarya</taxon>
        <taxon>Ascomycota</taxon>
        <taxon>Pezizomycotina</taxon>
        <taxon>Dothideomycetes</taxon>
        <taxon>Pleosporomycetidae</taxon>
        <taxon>Pleosporales</taxon>
        <taxon>Massarineae</taxon>
        <taxon>Periconiaceae</taxon>
        <taxon>Periconia</taxon>
    </lineage>
</organism>
<keyword evidence="3" id="KW-1185">Reference proteome</keyword>
<name>A0A9W4XWL2_9PLEO</name>
<protein>
    <submittedName>
        <fullName evidence="2">Uncharacterized protein</fullName>
    </submittedName>
</protein>
<dbReference type="EMBL" id="CAOQHR010000011">
    <property type="protein sequence ID" value="CAI6341046.1"/>
    <property type="molecule type" value="Genomic_DNA"/>
</dbReference>
<evidence type="ECO:0000313" key="2">
    <source>
        <dbReference type="EMBL" id="CAI6341046.1"/>
    </source>
</evidence>
<gene>
    <name evidence="2" type="ORF">PDIGIT_LOCUS14234</name>
</gene>
<accession>A0A9W4XWL2</accession>